<feature type="transmembrane region" description="Helical" evidence="6">
    <location>
        <begin position="264"/>
        <end position="283"/>
    </location>
</feature>
<feature type="transmembrane region" description="Helical" evidence="6">
    <location>
        <begin position="85"/>
        <end position="105"/>
    </location>
</feature>
<feature type="transmembrane region" description="Helical" evidence="6">
    <location>
        <begin position="170"/>
        <end position="192"/>
    </location>
</feature>
<dbReference type="PANTHER" id="PTHR32322:SF2">
    <property type="entry name" value="EAMA DOMAIN-CONTAINING PROTEIN"/>
    <property type="match status" value="1"/>
</dbReference>
<dbReference type="PANTHER" id="PTHR32322">
    <property type="entry name" value="INNER MEMBRANE TRANSPORTER"/>
    <property type="match status" value="1"/>
</dbReference>
<feature type="domain" description="EamA" evidence="7">
    <location>
        <begin position="3"/>
        <end position="124"/>
    </location>
</feature>
<dbReference type="Pfam" id="PF00892">
    <property type="entry name" value="EamA"/>
    <property type="match status" value="2"/>
</dbReference>
<reference evidence="8 9" key="1">
    <citation type="submission" date="2017-02" db="EMBL/GenBank/DDBJ databases">
        <authorList>
            <person name="Peterson S.W."/>
        </authorList>
    </citation>
    <scope>NUCLEOTIDE SEQUENCE [LARGE SCALE GENOMIC DNA]</scope>
    <source>
        <strain evidence="8 9">CECT 9027</strain>
    </source>
</reference>
<feature type="transmembrane region" description="Helical" evidence="6">
    <location>
        <begin position="141"/>
        <end position="158"/>
    </location>
</feature>
<keyword evidence="3 6" id="KW-0812">Transmembrane</keyword>
<dbReference type="STRING" id="1918946.VPAL9027_02137"/>
<protein>
    <submittedName>
        <fullName evidence="8">Putative DMT superfamily transporter inner membrane protein</fullName>
    </submittedName>
</protein>
<comment type="subcellular location">
    <subcellularLocation>
        <location evidence="1">Membrane</location>
        <topology evidence="1">Multi-pass membrane protein</topology>
    </subcellularLocation>
</comment>
<evidence type="ECO:0000256" key="4">
    <source>
        <dbReference type="ARBA" id="ARBA00022989"/>
    </source>
</evidence>
<dbReference type="EMBL" id="FUFT01000005">
    <property type="protein sequence ID" value="SJL84156.1"/>
    <property type="molecule type" value="Genomic_DNA"/>
</dbReference>
<feature type="transmembrane region" description="Helical" evidence="6">
    <location>
        <begin position="59"/>
        <end position="79"/>
    </location>
</feature>
<evidence type="ECO:0000259" key="7">
    <source>
        <dbReference type="Pfam" id="PF00892"/>
    </source>
</evidence>
<feature type="transmembrane region" description="Helical" evidence="6">
    <location>
        <begin position="112"/>
        <end position="129"/>
    </location>
</feature>
<proteinExistence type="inferred from homology"/>
<feature type="transmembrane region" description="Helical" evidence="6">
    <location>
        <begin position="28"/>
        <end position="47"/>
    </location>
</feature>
<dbReference type="InterPro" id="IPR050638">
    <property type="entry name" value="AA-Vitamin_Transporters"/>
</dbReference>
<feature type="domain" description="EamA" evidence="7">
    <location>
        <begin position="139"/>
        <end position="278"/>
    </location>
</feature>
<evidence type="ECO:0000256" key="6">
    <source>
        <dbReference type="SAM" id="Phobius"/>
    </source>
</evidence>
<feature type="transmembrane region" description="Helical" evidence="6">
    <location>
        <begin position="212"/>
        <end position="230"/>
    </location>
</feature>
<name>A0A1R4B5J1_9VIBR</name>
<evidence type="ECO:0000313" key="8">
    <source>
        <dbReference type="EMBL" id="SJL84156.1"/>
    </source>
</evidence>
<dbReference type="InterPro" id="IPR000620">
    <property type="entry name" value="EamA_dom"/>
</dbReference>
<gene>
    <name evidence="8" type="ORF">VPAL9027_02137</name>
</gene>
<dbReference type="SUPFAM" id="SSF103481">
    <property type="entry name" value="Multidrug resistance efflux transporter EmrE"/>
    <property type="match status" value="1"/>
</dbReference>
<sequence length="296" mass="32295">MNIIFAMIPAFLWGTTYSATQYTLDGWPPLLLGVLRALPAGLLLLLIKPSLPTKASWKPLLLIGTVNIGVFFCCIFVMAQTLPSAISSVGMMGVPVVAMLIHWIVNGVKPSALKVMCGIGLLVFAWQLFNPNSISLNGMGLFAMALAMLCLIIGSLLTQKIGKNIHWWTVVTWQLLFGGMVLIPVALIHASMHTDAYVQAISAFSWKNMMGLLWVSGFNTALGYGLYVWLIQRMSIVDFTFGGIANPIAGISCGLVLLNESYTPEQFILMLAMVVTSLLPQIIHARQQAKQTLQPQ</sequence>
<dbReference type="OrthoDB" id="5430053at2"/>
<feature type="transmembrane region" description="Helical" evidence="6">
    <location>
        <begin position="237"/>
        <end position="258"/>
    </location>
</feature>
<keyword evidence="5 6" id="KW-0472">Membrane</keyword>
<organism evidence="8 9">
    <name type="scientific">Vibrio palustris</name>
    <dbReference type="NCBI Taxonomy" id="1918946"/>
    <lineage>
        <taxon>Bacteria</taxon>
        <taxon>Pseudomonadati</taxon>
        <taxon>Pseudomonadota</taxon>
        <taxon>Gammaproteobacteria</taxon>
        <taxon>Vibrionales</taxon>
        <taxon>Vibrionaceae</taxon>
        <taxon>Vibrio</taxon>
    </lineage>
</organism>
<keyword evidence="9" id="KW-1185">Reference proteome</keyword>
<evidence type="ECO:0000256" key="2">
    <source>
        <dbReference type="ARBA" id="ARBA00007362"/>
    </source>
</evidence>
<comment type="similarity">
    <text evidence="2">Belongs to the EamA transporter family.</text>
</comment>
<keyword evidence="4 6" id="KW-1133">Transmembrane helix</keyword>
<evidence type="ECO:0000313" key="9">
    <source>
        <dbReference type="Proteomes" id="UP000189475"/>
    </source>
</evidence>
<evidence type="ECO:0000256" key="1">
    <source>
        <dbReference type="ARBA" id="ARBA00004141"/>
    </source>
</evidence>
<evidence type="ECO:0000256" key="3">
    <source>
        <dbReference type="ARBA" id="ARBA00022692"/>
    </source>
</evidence>
<dbReference type="InterPro" id="IPR037185">
    <property type="entry name" value="EmrE-like"/>
</dbReference>
<accession>A0A1R4B5J1</accession>
<dbReference type="AlphaFoldDB" id="A0A1R4B5J1"/>
<dbReference type="Proteomes" id="UP000189475">
    <property type="component" value="Unassembled WGS sequence"/>
</dbReference>
<dbReference type="RefSeq" id="WP_077314547.1">
    <property type="nucleotide sequence ID" value="NZ_AP024888.1"/>
</dbReference>
<evidence type="ECO:0000256" key="5">
    <source>
        <dbReference type="ARBA" id="ARBA00023136"/>
    </source>
</evidence>
<dbReference type="GO" id="GO:0016020">
    <property type="term" value="C:membrane"/>
    <property type="evidence" value="ECO:0007669"/>
    <property type="project" value="UniProtKB-SubCell"/>
</dbReference>